<evidence type="ECO:0000256" key="1">
    <source>
        <dbReference type="ARBA" id="ARBA00022729"/>
    </source>
</evidence>
<dbReference type="InterPro" id="IPR043128">
    <property type="entry name" value="Rev_trsase/Diguanyl_cyclase"/>
</dbReference>
<dbReference type="PROSITE" id="PS50887">
    <property type="entry name" value="GGDEF"/>
    <property type="match status" value="1"/>
</dbReference>
<reference evidence="5 6" key="1">
    <citation type="submission" date="2020-08" db="EMBL/GenBank/DDBJ databases">
        <title>Genomic Encyclopedia of Type Strains, Phase IV (KMG-IV): sequencing the most valuable type-strain genomes for metagenomic binning, comparative biology and taxonomic classification.</title>
        <authorList>
            <person name="Goeker M."/>
        </authorList>
    </citation>
    <scope>NUCLEOTIDE SEQUENCE [LARGE SCALE GENOMIC DNA]</scope>
    <source>
        <strain evidence="5 6">DSM 28101</strain>
    </source>
</reference>
<evidence type="ECO:0000256" key="2">
    <source>
        <dbReference type="SAM" id="Phobius"/>
    </source>
</evidence>
<dbReference type="GO" id="GO:0003824">
    <property type="term" value="F:catalytic activity"/>
    <property type="evidence" value="ECO:0007669"/>
    <property type="project" value="UniProtKB-ARBA"/>
</dbReference>
<keyword evidence="1 3" id="KW-0732">Signal</keyword>
<dbReference type="EMBL" id="JACIDZ010000002">
    <property type="protein sequence ID" value="MBB4121022.1"/>
    <property type="molecule type" value="Genomic_DNA"/>
</dbReference>
<dbReference type="Pfam" id="PF00497">
    <property type="entry name" value="SBP_bac_3"/>
    <property type="match status" value="2"/>
</dbReference>
<dbReference type="FunFam" id="3.30.70.270:FF:000001">
    <property type="entry name" value="Diguanylate cyclase domain protein"/>
    <property type="match status" value="1"/>
</dbReference>
<dbReference type="RefSeq" id="WP_246413571.1">
    <property type="nucleotide sequence ID" value="NZ_JACIDZ010000002.1"/>
</dbReference>
<accession>A0A7W6KH73</accession>
<dbReference type="InterPro" id="IPR000160">
    <property type="entry name" value="GGDEF_dom"/>
</dbReference>
<dbReference type="SMART" id="SM00062">
    <property type="entry name" value="PBPb"/>
    <property type="match status" value="3"/>
</dbReference>
<proteinExistence type="predicted"/>
<keyword evidence="6" id="KW-1185">Reference proteome</keyword>
<organism evidence="5 6">
    <name type="scientific">Martelella radicis</name>
    <dbReference type="NCBI Taxonomy" id="1397476"/>
    <lineage>
        <taxon>Bacteria</taxon>
        <taxon>Pseudomonadati</taxon>
        <taxon>Pseudomonadota</taxon>
        <taxon>Alphaproteobacteria</taxon>
        <taxon>Hyphomicrobiales</taxon>
        <taxon>Aurantimonadaceae</taxon>
        <taxon>Martelella</taxon>
    </lineage>
</organism>
<dbReference type="CDD" id="cd01007">
    <property type="entry name" value="PBP2_BvgS_HisK_like"/>
    <property type="match status" value="2"/>
</dbReference>
<evidence type="ECO:0000259" key="4">
    <source>
        <dbReference type="PROSITE" id="PS50887"/>
    </source>
</evidence>
<dbReference type="InterPro" id="IPR001638">
    <property type="entry name" value="Solute-binding_3/MltF_N"/>
</dbReference>
<dbReference type="NCBIfam" id="TIGR00254">
    <property type="entry name" value="GGDEF"/>
    <property type="match status" value="1"/>
</dbReference>
<evidence type="ECO:0000256" key="3">
    <source>
        <dbReference type="SAM" id="SignalP"/>
    </source>
</evidence>
<gene>
    <name evidence="5" type="ORF">GGR30_000933</name>
</gene>
<feature type="transmembrane region" description="Helical" evidence="2">
    <location>
        <begin position="782"/>
        <end position="803"/>
    </location>
</feature>
<feature type="chain" id="PRO_5030545318" evidence="3">
    <location>
        <begin position="42"/>
        <end position="988"/>
    </location>
</feature>
<dbReference type="Gene3D" id="3.30.70.270">
    <property type="match status" value="1"/>
</dbReference>
<sequence length="988" mass="108676">MMEEVETARPFRAAIARISSRLAALAVLLAMLCSAVASARAADLELSAAERAFIAARGPLSVGVVADNDPYSFYRNGNIMGWTVDLIGVISTMTGLDLNLRMGAWSDVYGQFLEGGLDVIADISETEERSRFITFTVPYHLRRTVLYENVDHPFDRPLGLEQLKRKRIGVIEDIYYADALREIGVTPVTYATYRDLMAAVAFGWVDGALAAEMTGNYFVRENGFTNVANAGTPPLTAVALEDFRLGVLTRDGDEDAAMLAGILDKAVAAIPAETLDAITTRWLSYRTERSMSTGPLRLLPEEQAFVKDAPTLKIGFMVDYEPFSYLDNGRGKGLAEDIAQYVASSTGLAFDRVYDNWPELLERFRSGELDLITNISYTDDRAEYTLFSDLYHRVPNAVFMRSGAGPYLGLQGLEGKTIGIPRDIYYAEDLNARFSDVRGFDSQAELMQALSAGDIDVAITALSNGNAIIRQLGLINIQIGGEFLMEGVEREDLRFGVSPRYPYLKSIIDHALESIPLSRWEEMERRWLGAPIAGMETGHDLLTGDERQYLAEKGAIRVCVEPRSPPYTTIEDDGSLGGAIAEILGLMSERGRFDRQIKPVSLPSADSDSALSADCDVLPFVARENMRDSSFDLAPPYLDIALAVAAPLQAPFVSSLRELSGQRVGIVPTHVPADLLKSRYPDVELVEIDSESEGLEAVEDGDLDAVVGPLDSLVYLIAGMDSNDVKISGRIPEGLQAVVATVPDEPHLGRIFGKLVVNLDPDSVERIISRQKLAPFKRTIDYRLLLGIAAVGLVVLVLSLYWVRKLRSLNVALNKANSKLHEVSITDGMTGLYNRSYFVERGEAEFELSRQRGLRFTVAMLDVDHFKPINDRMGHVFGDACLKHLADILNAHFQRAGDLVARYGGEEFVAYTLSGEADQVRAFLERLRERVAASPAEVNEVILSLTVSIGFYSAVPGSTDTLEQFIDRADSYLYAAKRSGRNRVNGNL</sequence>
<dbReference type="SMART" id="SM00267">
    <property type="entry name" value="GGDEF"/>
    <property type="match status" value="1"/>
</dbReference>
<keyword evidence="2" id="KW-0472">Membrane</keyword>
<protein>
    <submittedName>
        <fullName evidence="5">Polar amino acid transport system substrate-binding protein</fullName>
    </submittedName>
</protein>
<dbReference type="CDD" id="cd01949">
    <property type="entry name" value="GGDEF"/>
    <property type="match status" value="1"/>
</dbReference>
<dbReference type="Pfam" id="PF00990">
    <property type="entry name" value="GGDEF"/>
    <property type="match status" value="1"/>
</dbReference>
<dbReference type="AlphaFoldDB" id="A0A7W6KH73"/>
<dbReference type="SUPFAM" id="SSF53850">
    <property type="entry name" value="Periplasmic binding protein-like II"/>
    <property type="match status" value="3"/>
</dbReference>
<dbReference type="Proteomes" id="UP000530571">
    <property type="component" value="Unassembled WGS sequence"/>
</dbReference>
<evidence type="ECO:0000313" key="5">
    <source>
        <dbReference type="EMBL" id="MBB4121022.1"/>
    </source>
</evidence>
<dbReference type="SUPFAM" id="SSF55073">
    <property type="entry name" value="Nucleotide cyclase"/>
    <property type="match status" value="1"/>
</dbReference>
<dbReference type="PANTHER" id="PTHR35936">
    <property type="entry name" value="MEMBRANE-BOUND LYTIC MUREIN TRANSGLYCOSYLASE F"/>
    <property type="match status" value="1"/>
</dbReference>
<feature type="domain" description="GGDEF" evidence="4">
    <location>
        <begin position="854"/>
        <end position="988"/>
    </location>
</feature>
<dbReference type="InterPro" id="IPR029787">
    <property type="entry name" value="Nucleotide_cyclase"/>
</dbReference>
<evidence type="ECO:0000313" key="6">
    <source>
        <dbReference type="Proteomes" id="UP000530571"/>
    </source>
</evidence>
<feature type="signal peptide" evidence="3">
    <location>
        <begin position="1"/>
        <end position="41"/>
    </location>
</feature>
<keyword evidence="2" id="KW-0812">Transmembrane</keyword>
<dbReference type="Gene3D" id="3.40.190.10">
    <property type="entry name" value="Periplasmic binding protein-like II"/>
    <property type="match status" value="6"/>
</dbReference>
<name>A0A7W6KH73_9HYPH</name>
<comment type="caution">
    <text evidence="5">The sequence shown here is derived from an EMBL/GenBank/DDBJ whole genome shotgun (WGS) entry which is preliminary data.</text>
</comment>
<keyword evidence="2" id="KW-1133">Transmembrane helix</keyword>